<evidence type="ECO:0000256" key="1">
    <source>
        <dbReference type="SAM" id="MobiDB-lite"/>
    </source>
</evidence>
<dbReference type="RefSeq" id="WP_012828268.1">
    <property type="nucleotide sequence ID" value="NC_013440.1"/>
</dbReference>
<accession>D0LSG9</accession>
<organism evidence="2 3">
    <name type="scientific">Haliangium ochraceum (strain DSM 14365 / JCM 11303 / SMP-2)</name>
    <dbReference type="NCBI Taxonomy" id="502025"/>
    <lineage>
        <taxon>Bacteria</taxon>
        <taxon>Pseudomonadati</taxon>
        <taxon>Myxococcota</taxon>
        <taxon>Polyangia</taxon>
        <taxon>Haliangiales</taxon>
        <taxon>Kofleriaceae</taxon>
        <taxon>Haliangium</taxon>
    </lineage>
</organism>
<keyword evidence="3" id="KW-1185">Reference proteome</keyword>
<feature type="region of interest" description="Disordered" evidence="1">
    <location>
        <begin position="234"/>
        <end position="271"/>
    </location>
</feature>
<dbReference type="AlphaFoldDB" id="D0LSG9"/>
<reference evidence="2 3" key="1">
    <citation type="journal article" date="2010" name="Stand. Genomic Sci.">
        <title>Complete genome sequence of Haliangium ochraceum type strain (SMP-2).</title>
        <authorList>
            <consortium name="US DOE Joint Genome Institute (JGI-PGF)"/>
            <person name="Ivanova N."/>
            <person name="Daum C."/>
            <person name="Lang E."/>
            <person name="Abt B."/>
            <person name="Kopitz M."/>
            <person name="Saunders E."/>
            <person name="Lapidus A."/>
            <person name="Lucas S."/>
            <person name="Glavina Del Rio T."/>
            <person name="Nolan M."/>
            <person name="Tice H."/>
            <person name="Copeland A."/>
            <person name="Cheng J.F."/>
            <person name="Chen F."/>
            <person name="Bruce D."/>
            <person name="Goodwin L."/>
            <person name="Pitluck S."/>
            <person name="Mavromatis K."/>
            <person name="Pati A."/>
            <person name="Mikhailova N."/>
            <person name="Chen A."/>
            <person name="Palaniappan K."/>
            <person name="Land M."/>
            <person name="Hauser L."/>
            <person name="Chang Y.J."/>
            <person name="Jeffries C.D."/>
            <person name="Detter J.C."/>
            <person name="Brettin T."/>
            <person name="Rohde M."/>
            <person name="Goker M."/>
            <person name="Bristow J."/>
            <person name="Markowitz V."/>
            <person name="Eisen J.A."/>
            <person name="Hugenholtz P."/>
            <person name="Kyrpides N.C."/>
            <person name="Klenk H.P."/>
        </authorList>
    </citation>
    <scope>NUCLEOTIDE SEQUENCE [LARGE SCALE GENOMIC DNA]</scope>
    <source>
        <strain evidence="3">DSM 14365 / CIP 107738 / JCM 11303 / AJ 13395 / SMP-2</strain>
    </source>
</reference>
<dbReference type="EMBL" id="CP001804">
    <property type="protein sequence ID" value="ACY15668.1"/>
    <property type="molecule type" value="Genomic_DNA"/>
</dbReference>
<dbReference type="KEGG" id="hoh:Hoch_3166"/>
<dbReference type="HOGENOM" id="CLU_1025904_0_0_7"/>
<dbReference type="eggNOG" id="ENOG50316VD">
    <property type="taxonomic scope" value="Bacteria"/>
</dbReference>
<sequence>MVTTYRSFLADDLVTLPQFRVSDAVALGTALLSHAQAVEGLPPAVALALAGVRDSHQELQARLQARLLGASAATRKQFDQDLDAAWRAVHAWNKGFCALPYAEYAALRDKAELIRAALFPDGLRFTRLDYAAQWVASDSRLQLIDDGLAGHFAELGGGALLAALRRAHAAFGEAMGLTAVPEEEPEQRVLEPLRAFRTQLRRYVLQVAAHLDPDDPLSEQMSDALLAPLAAYQGRGAAAPATESEPELDQAQPLPPPPASPQQQAQRSQPS</sequence>
<evidence type="ECO:0000313" key="3">
    <source>
        <dbReference type="Proteomes" id="UP000001880"/>
    </source>
</evidence>
<protein>
    <submittedName>
        <fullName evidence="2">Uncharacterized protein</fullName>
    </submittedName>
</protein>
<evidence type="ECO:0000313" key="2">
    <source>
        <dbReference type="EMBL" id="ACY15668.1"/>
    </source>
</evidence>
<dbReference type="Proteomes" id="UP000001880">
    <property type="component" value="Chromosome"/>
</dbReference>
<feature type="compositionally biased region" description="Low complexity" evidence="1">
    <location>
        <begin position="261"/>
        <end position="271"/>
    </location>
</feature>
<name>D0LSG9_HALO1</name>
<proteinExistence type="predicted"/>
<gene>
    <name evidence="2" type="ordered locus">Hoch_3166</name>
</gene>